<keyword evidence="3" id="KW-0720">Serine protease</keyword>
<dbReference type="PROSITE" id="PS00138">
    <property type="entry name" value="SUBTILASE_SER"/>
    <property type="match status" value="1"/>
</dbReference>
<keyword evidence="4" id="KW-0732">Signal</keyword>
<dbReference type="InterPro" id="IPR036852">
    <property type="entry name" value="Peptidase_S8/S53_dom_sf"/>
</dbReference>
<proteinExistence type="predicted"/>
<evidence type="ECO:0000313" key="6">
    <source>
        <dbReference type="Proteomes" id="UP000176998"/>
    </source>
</evidence>
<reference evidence="5 6" key="1">
    <citation type="submission" date="2016-09" db="EMBL/GenBank/DDBJ databases">
        <authorList>
            <person name="Capua I."/>
            <person name="De Benedictis P."/>
            <person name="Joannis T."/>
            <person name="Lombin L.H."/>
            <person name="Cattoli G."/>
        </authorList>
    </citation>
    <scope>NUCLEOTIDE SEQUENCE [LARGE SCALE GENOMIC DNA]</scope>
    <source>
        <strain evidence="5 6">IMI 309357</strain>
    </source>
</reference>
<accession>A0A1G4B4Q0</accession>
<dbReference type="GO" id="GO:0004252">
    <property type="term" value="F:serine-type endopeptidase activity"/>
    <property type="evidence" value="ECO:0007669"/>
    <property type="project" value="InterPro"/>
</dbReference>
<dbReference type="AlphaFoldDB" id="A0A1G4B4Q0"/>
<dbReference type="OrthoDB" id="206201at2759"/>
<keyword evidence="6" id="KW-1185">Reference proteome</keyword>
<evidence type="ECO:0000256" key="3">
    <source>
        <dbReference type="ARBA" id="ARBA00022825"/>
    </source>
</evidence>
<feature type="signal peptide" evidence="4">
    <location>
        <begin position="1"/>
        <end position="19"/>
    </location>
</feature>
<evidence type="ECO:0000256" key="4">
    <source>
        <dbReference type="SAM" id="SignalP"/>
    </source>
</evidence>
<evidence type="ECO:0000313" key="5">
    <source>
        <dbReference type="EMBL" id="OHE96418.1"/>
    </source>
</evidence>
<dbReference type="STRING" id="1209926.A0A1G4B4Q0"/>
<organism evidence="5 6">
    <name type="scientific">Colletotrichum orchidophilum</name>
    <dbReference type="NCBI Taxonomy" id="1209926"/>
    <lineage>
        <taxon>Eukaryota</taxon>
        <taxon>Fungi</taxon>
        <taxon>Dikarya</taxon>
        <taxon>Ascomycota</taxon>
        <taxon>Pezizomycotina</taxon>
        <taxon>Sordariomycetes</taxon>
        <taxon>Hypocreomycetidae</taxon>
        <taxon>Glomerellales</taxon>
        <taxon>Glomerellaceae</taxon>
        <taxon>Colletotrichum</taxon>
    </lineage>
</organism>
<dbReference type="SUPFAM" id="SSF52743">
    <property type="entry name" value="Subtilisin-like"/>
    <property type="match status" value="1"/>
</dbReference>
<dbReference type="GO" id="GO:0006508">
    <property type="term" value="P:proteolysis"/>
    <property type="evidence" value="ECO:0007669"/>
    <property type="project" value="UniProtKB-KW"/>
</dbReference>
<protein>
    <submittedName>
        <fullName evidence="5">Subtilisin</fullName>
    </submittedName>
</protein>
<evidence type="ECO:0000256" key="1">
    <source>
        <dbReference type="ARBA" id="ARBA00022670"/>
    </source>
</evidence>
<name>A0A1G4B4Q0_9PEZI</name>
<dbReference type="Gene3D" id="3.40.50.200">
    <property type="entry name" value="Peptidase S8/S53 domain"/>
    <property type="match status" value="1"/>
</dbReference>
<gene>
    <name evidence="5" type="ORF">CORC01_08341</name>
</gene>
<evidence type="ECO:0000256" key="2">
    <source>
        <dbReference type="ARBA" id="ARBA00022801"/>
    </source>
</evidence>
<dbReference type="Proteomes" id="UP000176998">
    <property type="component" value="Unassembled WGS sequence"/>
</dbReference>
<dbReference type="EMBL" id="MJBS01000070">
    <property type="protein sequence ID" value="OHE96418.1"/>
    <property type="molecule type" value="Genomic_DNA"/>
</dbReference>
<keyword evidence="1" id="KW-0645">Protease</keyword>
<comment type="caution">
    <text evidence="5">The sequence shown here is derived from an EMBL/GenBank/DDBJ whole genome shotgun (WGS) entry which is preliminary data.</text>
</comment>
<keyword evidence="2" id="KW-0378">Hydrolase</keyword>
<dbReference type="InterPro" id="IPR023828">
    <property type="entry name" value="Peptidase_S8_Ser-AS"/>
</dbReference>
<sequence length="235" mass="24951">MSFISITAVFLTLGVRALATPAPAPASVTTDDIISGEHIPQPAGHNGRRQDLCYRRLQRSLDENTIAKVRADQNEGVVLSVEPNCLVDGKVLAGFGTGSVATVLDGYNWASSRQIRFPVSTTASVLDETVIAADDLGVTTLFAPGVEVRSLGLGNGTTVYSGTSQAIPHVTGLIACFRVKDLLTPDEVFARVRELAVESVFRDLQGTANLLALNGVVSSLGTFLDGIEFYIYQPV</sequence>
<dbReference type="RefSeq" id="XP_022473577.1">
    <property type="nucleotide sequence ID" value="XM_022619973.1"/>
</dbReference>
<feature type="chain" id="PRO_5009602463" evidence="4">
    <location>
        <begin position="20"/>
        <end position="235"/>
    </location>
</feature>
<dbReference type="GeneID" id="34561483"/>